<protein>
    <recommendedName>
        <fullName evidence="4">Teichuronopeptide biosynthesis TupA-like protein</fullName>
    </recommendedName>
</protein>
<name>A0A7X1NCA8_9BURK</name>
<organism evidence="2 3">
    <name type="scientific">Paraburkholderia franconis</name>
    <dbReference type="NCBI Taxonomy" id="2654983"/>
    <lineage>
        <taxon>Bacteria</taxon>
        <taxon>Pseudomonadati</taxon>
        <taxon>Pseudomonadota</taxon>
        <taxon>Betaproteobacteria</taxon>
        <taxon>Burkholderiales</taxon>
        <taxon>Burkholderiaceae</taxon>
        <taxon>Paraburkholderia</taxon>
    </lineage>
</organism>
<proteinExistence type="predicted"/>
<reference evidence="2 3" key="1">
    <citation type="submission" date="2019-10" db="EMBL/GenBank/DDBJ databases">
        <title>Paraburkholderia sp. isolated from nodules of Mimosa pudica from Brazilian Atlantic Forest soils.</title>
        <authorList>
            <person name="Paulitsch F."/>
            <person name="Hungria M."/>
            <person name="Dall'Agnol R."/>
        </authorList>
    </citation>
    <scope>NUCLEOTIDE SEQUENCE [LARGE SCALE GENOMIC DNA]</scope>
    <source>
        <strain evidence="2 3">CNPSo 3157</strain>
    </source>
</reference>
<gene>
    <name evidence="2" type="ORF">GCT13_21150</name>
</gene>
<dbReference type="InterPro" id="IPR029465">
    <property type="entry name" value="ATPgrasp_TupA"/>
</dbReference>
<comment type="caution">
    <text evidence="2">The sequence shown here is derived from an EMBL/GenBank/DDBJ whole genome shotgun (WGS) entry which is preliminary data.</text>
</comment>
<evidence type="ECO:0000256" key="1">
    <source>
        <dbReference type="SAM" id="MobiDB-lite"/>
    </source>
</evidence>
<evidence type="ECO:0000313" key="2">
    <source>
        <dbReference type="EMBL" id="MPW19338.1"/>
    </source>
</evidence>
<dbReference type="Proteomes" id="UP000484381">
    <property type="component" value="Unassembled WGS sequence"/>
</dbReference>
<evidence type="ECO:0008006" key="4">
    <source>
        <dbReference type="Google" id="ProtNLM"/>
    </source>
</evidence>
<evidence type="ECO:0000313" key="3">
    <source>
        <dbReference type="Proteomes" id="UP000484381"/>
    </source>
</evidence>
<dbReference type="AlphaFoldDB" id="A0A7X1NCA8"/>
<keyword evidence="3" id="KW-1185">Reference proteome</keyword>
<accession>A0A7X1NCA8</accession>
<feature type="compositionally biased region" description="Polar residues" evidence="1">
    <location>
        <begin position="8"/>
        <end position="18"/>
    </location>
</feature>
<sequence length="323" mass="36722">MPTIEGVRSSNAMSASQGTKHDGAHGGSNELPSTFRRMKEAAKQVLPDALFLSLLHKKCIGRYPKLIHPTTFNEQILQRNLRPDPRYVPLTDKIAVREYVGKKLGREHLVPLIAAPEIFTRDVFDRLPSSFVMKANHGSTFVEIVRDKSTTSFEKLKELADRWLSTSFYRVARERHYLSIEPRIFFEKLLLDKQGQIPADFKLHCFGGRTGHPTMYTLLISDRFGNNTHGDVFDENWNVMDVMIGPYTRSPVPPPRPKNLDAVLQAATRLCEDFDYVRVDLYAPDDEVYFGELTFTPGAGVLPFTPDHIDYEWGKLLNSRPGA</sequence>
<feature type="region of interest" description="Disordered" evidence="1">
    <location>
        <begin position="1"/>
        <end position="32"/>
    </location>
</feature>
<dbReference type="EMBL" id="WHNP01000019">
    <property type="protein sequence ID" value="MPW19338.1"/>
    <property type="molecule type" value="Genomic_DNA"/>
</dbReference>
<dbReference type="Pfam" id="PF14305">
    <property type="entry name" value="ATPgrasp_TupA"/>
    <property type="match status" value="1"/>
</dbReference>